<feature type="region of interest" description="Disordered" evidence="4">
    <location>
        <begin position="646"/>
        <end position="665"/>
    </location>
</feature>
<dbReference type="CDD" id="cd17724">
    <property type="entry name" value="BRCT_p53bp1_rpt2"/>
    <property type="match status" value="1"/>
</dbReference>
<feature type="compositionally biased region" description="Polar residues" evidence="4">
    <location>
        <begin position="11"/>
        <end position="41"/>
    </location>
</feature>
<feature type="compositionally biased region" description="Basic and acidic residues" evidence="4">
    <location>
        <begin position="322"/>
        <end position="342"/>
    </location>
</feature>
<evidence type="ECO:0000256" key="1">
    <source>
        <dbReference type="ARBA" id="ARBA00004123"/>
    </source>
</evidence>
<dbReference type="CDD" id="cd17745">
    <property type="entry name" value="BRCT_p53bp1_rpt1"/>
    <property type="match status" value="1"/>
</dbReference>
<dbReference type="GO" id="GO:0000077">
    <property type="term" value="P:DNA damage checkpoint signaling"/>
    <property type="evidence" value="ECO:0007669"/>
    <property type="project" value="TreeGrafter"/>
</dbReference>
<dbReference type="InterPro" id="IPR047250">
    <property type="entry name" value="BRCT_p53bp1-like_rpt2"/>
</dbReference>
<evidence type="ECO:0000313" key="7">
    <source>
        <dbReference type="RefSeq" id="XP_015596488.1"/>
    </source>
</evidence>
<sequence length="1404" mass="155143">MADTGKKPDLTSDTQDTYYEGTETQDPTQLQNQPSEVVNESLNESQDFCLIDEGAEDSIEENPEVDSKSFKAVPVLKDDKDDVIDKVMENISLELEKSIVDKDYSHAKKNVSSDEDEVVQGTPPHTSSPTRKESLITVRSTPHKRKAELDDEPKRKIAKIQHEDDPLILDKKESIDKDSDVSVNKEKSIPGDSVILEDTQALQPVSQTQSENDDSAIIAESQETQDDLRLILENSQDASVEVVQDTQKILIEQKTNSDDTLPLDEKSVQDEKKETKEEQICPKETNGSAVTENKSNKATPDEPDNSIKPQVSSEKSILSTPEKPKSPCKDNLAETKRKELNKTPENTKTSESHVRNLAESMEVDEADEKEESKIQMEETPAPPGKSNKSRMSIEVIFDRKSINQDQKVRSAELVEIDEDGEKIVLDSSQEELGVQSVEKGVPINKITDDTVYKSCYDSKSSSDLSYKSIGTSATKELTTDISSVNSNSGEYRLTNGSSGSAKQDTDCTESVKSDIILEESRDDSNVPIIKSFSQSPIKKLKLSGLSTFSGKTTDHPELLSISANITDSEGEVSLADDLTKSQEVSGALKTFPVEKEFGIYMRLKCLLHVDENTKELVSKEVVSANCDAVMDSFVTRRRNSDQSACLADISGNDNKDTSPGSVNSNCQPYKLHPSRLSMASTVSSSSSVSSAASLAAKLIQKDNAHFMLPRGPAKHAKKPNHECQQNVSSDEKTSSDEQFDRLVGEWKNSKAILVNTLRLVNAELHGVELHNGTVERSEDSLKTIHSSTPDIEHQDEIEKPQISTPKSTKKGSVRVTKRTTRSKGSKLSRSNVLAKASPKPNSNVALQDAVKSSSDTVVAPSAKTMTNSSTPVKQGGISVETLRSSTPQNVPSDDLIGKEVFAKWSDNNYYPGTVISKTKVKLKVHFHDGKTKLLIEDFVIPVPKTLNEGLSVYAINKESGYGSCGIIVDSEVEDQVTYYTVETDEGEKLRVQVKDIFLTADQAQVLREEVNSQTKSLPSTPQRLSQVTLDNIVDGKRRSKRIGVALPSTPKSRRGTGGVSVKTEDMPEPSVSGVATRLLAKVENETEKTSDSNSSAIEDKDIQDTKTIHGVEPEIIGTPYEQVTKGPQNRVKGKPRSKKNTEDKEMIAMLGPIPNSNIFKGVSFVLTCASVQTIDRYRTEVEEPNLSSESEPGTENEEEWIKTPFVRDRLKKQIIAGGGRVYDDLEQVPRDDYKKIKLITNIPNLTAKSIECLSLGIPAYNHNWIIRCCQQNKMLNPDENILPAGWSLGKRSYVDMFQPRKTKPFNHAVIVIPILRHEKLFQVFWGRICENAGAKVIHVDDPAQNFEGATVVVTNNRCPSWVVEKANNWEIPLVSTTWVVQCLVEGNICPCDTLPSFKYTYVRS</sequence>
<dbReference type="InterPro" id="IPR047252">
    <property type="entry name" value="TP53BP1-like"/>
</dbReference>
<dbReference type="PROSITE" id="PS50172">
    <property type="entry name" value="BRCT"/>
    <property type="match status" value="1"/>
</dbReference>
<feature type="region of interest" description="Disordered" evidence="4">
    <location>
        <begin position="775"/>
        <end position="852"/>
    </location>
</feature>
<protein>
    <submittedName>
        <fullName evidence="7 8">Titin homolog</fullName>
    </submittedName>
</protein>
<feature type="region of interest" description="Disordered" evidence="4">
    <location>
        <begin position="102"/>
        <end position="198"/>
    </location>
</feature>
<dbReference type="InterPro" id="IPR001357">
    <property type="entry name" value="BRCT_dom"/>
</dbReference>
<evidence type="ECO:0000259" key="5">
    <source>
        <dbReference type="PROSITE" id="PS50172"/>
    </source>
</evidence>
<dbReference type="Pfam" id="PF18428">
    <property type="entry name" value="BRCT_3"/>
    <property type="match status" value="1"/>
</dbReference>
<feature type="compositionally biased region" description="Polar residues" evidence="4">
    <location>
        <begin position="285"/>
        <end position="298"/>
    </location>
</feature>
<evidence type="ECO:0000313" key="6">
    <source>
        <dbReference type="Proteomes" id="UP000694920"/>
    </source>
</evidence>
<feature type="compositionally biased region" description="Basic residues" evidence="4">
    <location>
        <begin position="807"/>
        <end position="826"/>
    </location>
</feature>
<dbReference type="KEGG" id="ccin:107268328"/>
<evidence type="ECO:0000313" key="8">
    <source>
        <dbReference type="RefSeq" id="XP_024941395.1"/>
    </source>
</evidence>
<feature type="compositionally biased region" description="Basic and acidic residues" evidence="4">
    <location>
        <begin position="263"/>
        <end position="281"/>
    </location>
</feature>
<keyword evidence="6" id="KW-1185">Reference proteome</keyword>
<dbReference type="Pfam" id="PF09038">
    <property type="entry name" value="53-BP1_Tudor"/>
    <property type="match status" value="1"/>
</dbReference>
<feature type="region of interest" description="Disordered" evidence="4">
    <location>
        <begin position="1045"/>
        <end position="1073"/>
    </location>
</feature>
<dbReference type="PANTHER" id="PTHR15321:SF3">
    <property type="entry name" value="TP53-BINDING PROTEIN 1"/>
    <property type="match status" value="1"/>
</dbReference>
<dbReference type="InterPro" id="IPR015125">
    <property type="entry name" value="53-BP1_Tudor"/>
</dbReference>
<dbReference type="InterPro" id="IPR047249">
    <property type="entry name" value="BRCT_p53bp1-like_rpt1"/>
</dbReference>
<accession>A0AAJ7RI68</accession>
<feature type="region of interest" description="Disordered" evidence="4">
    <location>
        <begin position="713"/>
        <end position="736"/>
    </location>
</feature>
<dbReference type="GO" id="GO:0005634">
    <property type="term" value="C:nucleus"/>
    <property type="evidence" value="ECO:0007669"/>
    <property type="project" value="UniProtKB-SubCell"/>
</dbReference>
<organism evidence="6 8">
    <name type="scientific">Cephus cinctus</name>
    <name type="common">Wheat stem sawfly</name>
    <dbReference type="NCBI Taxonomy" id="211228"/>
    <lineage>
        <taxon>Eukaryota</taxon>
        <taxon>Metazoa</taxon>
        <taxon>Ecdysozoa</taxon>
        <taxon>Arthropoda</taxon>
        <taxon>Hexapoda</taxon>
        <taxon>Insecta</taxon>
        <taxon>Pterygota</taxon>
        <taxon>Neoptera</taxon>
        <taxon>Endopterygota</taxon>
        <taxon>Hymenoptera</taxon>
        <taxon>Cephoidea</taxon>
        <taxon>Cephidae</taxon>
        <taxon>Cephus</taxon>
    </lineage>
</organism>
<evidence type="ECO:0000256" key="3">
    <source>
        <dbReference type="ARBA" id="ARBA00023242"/>
    </source>
</evidence>
<gene>
    <name evidence="7 8" type="primary">LOC107268328</name>
</gene>
<evidence type="ECO:0000256" key="4">
    <source>
        <dbReference type="SAM" id="MobiDB-lite"/>
    </source>
</evidence>
<reference evidence="7 8" key="1">
    <citation type="submission" date="2025-04" db="UniProtKB">
        <authorList>
            <consortium name="RefSeq"/>
        </authorList>
    </citation>
    <scope>IDENTIFICATION</scope>
</reference>
<feature type="region of interest" description="Disordered" evidence="4">
    <location>
        <begin position="251"/>
        <end position="390"/>
    </location>
</feature>
<dbReference type="GeneID" id="107268328"/>
<dbReference type="GO" id="GO:0042393">
    <property type="term" value="F:histone binding"/>
    <property type="evidence" value="ECO:0007669"/>
    <property type="project" value="TreeGrafter"/>
</dbReference>
<feature type="compositionally biased region" description="Basic and acidic residues" evidence="4">
    <location>
        <begin position="152"/>
        <end position="189"/>
    </location>
</feature>
<feature type="compositionally biased region" description="Basic and acidic residues" evidence="4">
    <location>
        <begin position="790"/>
        <end position="799"/>
    </location>
</feature>
<dbReference type="InterPro" id="IPR036420">
    <property type="entry name" value="BRCT_dom_sf"/>
</dbReference>
<dbReference type="PANTHER" id="PTHR15321">
    <property type="entry name" value="TUMOR SUPPRESSOR P53-BINDING PROTEIN 1"/>
    <property type="match status" value="1"/>
</dbReference>
<dbReference type="Gene3D" id="3.40.50.10190">
    <property type="entry name" value="BRCT domain"/>
    <property type="match status" value="2"/>
</dbReference>
<dbReference type="SUPFAM" id="SSF52113">
    <property type="entry name" value="BRCT domain"/>
    <property type="match status" value="2"/>
</dbReference>
<dbReference type="GO" id="GO:0045944">
    <property type="term" value="P:positive regulation of transcription by RNA polymerase II"/>
    <property type="evidence" value="ECO:0007669"/>
    <property type="project" value="TreeGrafter"/>
</dbReference>
<evidence type="ECO:0000256" key="2">
    <source>
        <dbReference type="ARBA" id="ARBA00022763"/>
    </source>
</evidence>
<feature type="domain" description="BRCT" evidence="5">
    <location>
        <begin position="1154"/>
        <end position="1282"/>
    </location>
</feature>
<feature type="region of interest" description="Disordered" evidence="4">
    <location>
        <begin position="1"/>
        <end position="41"/>
    </location>
</feature>
<dbReference type="RefSeq" id="XP_024941395.1">
    <property type="nucleotide sequence ID" value="XM_025085627.1"/>
</dbReference>
<comment type="subcellular location">
    <subcellularLocation>
        <location evidence="1">Nucleus</location>
    </subcellularLocation>
</comment>
<keyword evidence="2" id="KW-0227">DNA damage</keyword>
<feature type="compositionally biased region" description="Polar residues" evidence="4">
    <location>
        <begin position="307"/>
        <end position="319"/>
    </location>
</feature>
<feature type="compositionally biased region" description="Basic and acidic residues" evidence="4">
    <location>
        <begin position="1"/>
        <end position="10"/>
    </location>
</feature>
<dbReference type="Gene3D" id="2.30.30.140">
    <property type="match status" value="1"/>
</dbReference>
<proteinExistence type="predicted"/>
<name>A0AAJ7RI68_CEPCN</name>
<dbReference type="RefSeq" id="XP_015596488.1">
    <property type="nucleotide sequence ID" value="XM_015741002.2"/>
</dbReference>
<feature type="compositionally biased region" description="Polar residues" evidence="4">
    <location>
        <begin position="839"/>
        <end position="852"/>
    </location>
</feature>
<keyword evidence="3" id="KW-0539">Nucleus</keyword>
<dbReference type="Proteomes" id="UP000694920">
    <property type="component" value="Unplaced"/>
</dbReference>